<feature type="region of interest" description="Disordered" evidence="1">
    <location>
        <begin position="18"/>
        <end position="119"/>
    </location>
</feature>
<feature type="compositionally biased region" description="Basic and acidic residues" evidence="1">
    <location>
        <begin position="88"/>
        <end position="100"/>
    </location>
</feature>
<reference evidence="4 5" key="1">
    <citation type="submission" date="2019-01" db="EMBL/GenBank/DDBJ databases">
        <title>Draft genome sequences of the type strains of six Macrococcus species.</title>
        <authorList>
            <person name="Mazhar S."/>
            <person name="Altermann E."/>
            <person name="Hill C."/>
            <person name="Mcauliffe O."/>
        </authorList>
    </citation>
    <scope>NUCLEOTIDE SEQUENCE [LARGE SCALE GENOMIC DNA]</scope>
    <source>
        <strain evidence="4 5">ATCC 51828</strain>
    </source>
</reference>
<dbReference type="InterPro" id="IPR054528">
    <property type="entry name" value="TcaA_5th"/>
</dbReference>
<dbReference type="AlphaFoldDB" id="A0A9Q8CEJ2"/>
<feature type="chain" id="PRO_5040152368" description="TcaA protein NTF2-like domain-containing protein" evidence="2">
    <location>
        <begin position="21"/>
        <end position="311"/>
    </location>
</feature>
<sequence length="311" mass="34896">MKKIISLGLAALILTACSSAEPSSSQRQVDKEKVTSEQAATYNEKKKTEASAETPTTETPENERAETEMPTTEATVTEDADKVRKHKDQSEESATEKESSSETVEPASLEADNSKVQSSRYAEISKKQLSAYFSTMPTAFNHRDLNPLRPYVQTDSEAEQYLRNKLPAGQFDNYEIESFSIDQVKIDKSKSHVTATRIMTSAATDGQWKKVVTVYDMVYSPTKNTMLIYDFNDKVIYDFDKALENALRAVKEKYAVHDEKEAGSKVSFVKADPAVEEDAGGVYYRFKSTDSAQNVIHSYKYYQKNGQIVVE</sequence>
<feature type="domain" description="TcaA protein NTF2-like" evidence="3">
    <location>
        <begin position="126"/>
        <end position="231"/>
    </location>
</feature>
<accession>A0A9Q8CEJ2</accession>
<dbReference type="RefSeq" id="WP_133418044.1">
    <property type="nucleotide sequence ID" value="NZ_SCWD01000003.1"/>
</dbReference>
<feature type="signal peptide" evidence="2">
    <location>
        <begin position="1"/>
        <end position="20"/>
    </location>
</feature>
<comment type="caution">
    <text evidence="4">The sequence shown here is derived from an EMBL/GenBank/DDBJ whole genome shotgun (WGS) entry which is preliminary data.</text>
</comment>
<keyword evidence="2" id="KW-0732">Signal</keyword>
<evidence type="ECO:0000313" key="4">
    <source>
        <dbReference type="EMBL" id="TDM00807.1"/>
    </source>
</evidence>
<feature type="compositionally biased region" description="Polar residues" evidence="1">
    <location>
        <begin position="18"/>
        <end position="27"/>
    </location>
</feature>
<keyword evidence="5" id="KW-1185">Reference proteome</keyword>
<organism evidence="4 5">
    <name type="scientific">Macrococcus carouselicus</name>
    <dbReference type="NCBI Taxonomy" id="69969"/>
    <lineage>
        <taxon>Bacteria</taxon>
        <taxon>Bacillati</taxon>
        <taxon>Bacillota</taxon>
        <taxon>Bacilli</taxon>
        <taxon>Bacillales</taxon>
        <taxon>Staphylococcaceae</taxon>
        <taxon>Macrococcus</taxon>
    </lineage>
</organism>
<dbReference type="OrthoDB" id="2418087at2"/>
<gene>
    <name evidence="4" type="ORF">ERX40_08325</name>
</gene>
<dbReference type="Proteomes" id="UP000295280">
    <property type="component" value="Unassembled WGS sequence"/>
</dbReference>
<dbReference type="EMBL" id="SCWD01000003">
    <property type="protein sequence ID" value="TDM00807.1"/>
    <property type="molecule type" value="Genomic_DNA"/>
</dbReference>
<evidence type="ECO:0000256" key="2">
    <source>
        <dbReference type="SAM" id="SignalP"/>
    </source>
</evidence>
<dbReference type="Pfam" id="PF22819">
    <property type="entry name" value="TcaA_5th"/>
    <property type="match status" value="1"/>
</dbReference>
<evidence type="ECO:0000313" key="5">
    <source>
        <dbReference type="Proteomes" id="UP000295280"/>
    </source>
</evidence>
<proteinExistence type="predicted"/>
<evidence type="ECO:0000256" key="1">
    <source>
        <dbReference type="SAM" id="MobiDB-lite"/>
    </source>
</evidence>
<protein>
    <recommendedName>
        <fullName evidence="3">TcaA protein NTF2-like domain-containing protein</fullName>
    </recommendedName>
</protein>
<name>A0A9Q8CEJ2_9STAP</name>
<evidence type="ECO:0000259" key="3">
    <source>
        <dbReference type="Pfam" id="PF22819"/>
    </source>
</evidence>
<dbReference type="PROSITE" id="PS51257">
    <property type="entry name" value="PROKAR_LIPOPROTEIN"/>
    <property type="match status" value="1"/>
</dbReference>